<feature type="transmembrane region" description="Helical" evidence="1">
    <location>
        <begin position="67"/>
        <end position="85"/>
    </location>
</feature>
<evidence type="ECO:0000313" key="2">
    <source>
        <dbReference type="EMBL" id="OGD71420.1"/>
    </source>
</evidence>
<dbReference type="AlphaFoldDB" id="A0A1F5EVN2"/>
<dbReference type="STRING" id="1817816.A2Y64_07165"/>
<comment type="caution">
    <text evidence="2">The sequence shown here is derived from an EMBL/GenBank/DDBJ whole genome shotgun (WGS) entry which is preliminary data.</text>
</comment>
<organism evidence="2 3">
    <name type="scientific">Candidatus Coatesbacteria bacterium RBG_13_66_14</name>
    <dbReference type="NCBI Taxonomy" id="1817816"/>
    <lineage>
        <taxon>Bacteria</taxon>
        <taxon>Candidatus Coatesiibacteriota</taxon>
    </lineage>
</organism>
<evidence type="ECO:0000313" key="3">
    <source>
        <dbReference type="Proteomes" id="UP000177187"/>
    </source>
</evidence>
<accession>A0A1F5EVN2</accession>
<dbReference type="EMBL" id="MFAF01000151">
    <property type="protein sequence ID" value="OGD71420.1"/>
    <property type="molecule type" value="Genomic_DNA"/>
</dbReference>
<gene>
    <name evidence="2" type="ORF">A2Y64_07165</name>
</gene>
<sequence length="89" mass="9701">MNGAELYESLWLIGLSLAANGLLWYLVGGWNVKNAKGKTLGPPGSNFEKVEVEGAEAVKLGQRRRKWSRVMFIAGIAALASWVILQTAK</sequence>
<name>A0A1F5EVN2_9BACT</name>
<feature type="transmembrane region" description="Helical" evidence="1">
    <location>
        <begin position="6"/>
        <end position="27"/>
    </location>
</feature>
<proteinExistence type="predicted"/>
<keyword evidence="1" id="KW-0812">Transmembrane</keyword>
<dbReference type="Proteomes" id="UP000177187">
    <property type="component" value="Unassembled WGS sequence"/>
</dbReference>
<evidence type="ECO:0000256" key="1">
    <source>
        <dbReference type="SAM" id="Phobius"/>
    </source>
</evidence>
<keyword evidence="1" id="KW-0472">Membrane</keyword>
<protein>
    <submittedName>
        <fullName evidence="2">Uncharacterized protein</fullName>
    </submittedName>
</protein>
<keyword evidence="1" id="KW-1133">Transmembrane helix</keyword>
<reference evidence="2 3" key="1">
    <citation type="journal article" date="2016" name="Nat. Commun.">
        <title>Thousands of microbial genomes shed light on interconnected biogeochemical processes in an aquifer system.</title>
        <authorList>
            <person name="Anantharaman K."/>
            <person name="Brown C.T."/>
            <person name="Hug L.A."/>
            <person name="Sharon I."/>
            <person name="Castelle C.J."/>
            <person name="Probst A.J."/>
            <person name="Thomas B.C."/>
            <person name="Singh A."/>
            <person name="Wilkins M.J."/>
            <person name="Karaoz U."/>
            <person name="Brodie E.L."/>
            <person name="Williams K.H."/>
            <person name="Hubbard S.S."/>
            <person name="Banfield J.F."/>
        </authorList>
    </citation>
    <scope>NUCLEOTIDE SEQUENCE [LARGE SCALE GENOMIC DNA]</scope>
</reference>